<organism evidence="3 4">
    <name type="scientific">Hymenobacter nivis</name>
    <dbReference type="NCBI Taxonomy" id="1850093"/>
    <lineage>
        <taxon>Bacteria</taxon>
        <taxon>Pseudomonadati</taxon>
        <taxon>Bacteroidota</taxon>
        <taxon>Cytophagia</taxon>
        <taxon>Cytophagales</taxon>
        <taxon>Hymenobacteraceae</taxon>
        <taxon>Hymenobacter</taxon>
    </lineage>
</organism>
<feature type="region of interest" description="Disordered" evidence="1">
    <location>
        <begin position="43"/>
        <end position="85"/>
    </location>
</feature>
<keyword evidence="4" id="KW-1185">Reference proteome</keyword>
<dbReference type="OrthoDB" id="1117657at2"/>
<evidence type="ECO:0000256" key="2">
    <source>
        <dbReference type="SAM" id="SignalP"/>
    </source>
</evidence>
<dbReference type="AlphaFoldDB" id="A0A2Z3GXP4"/>
<evidence type="ECO:0000256" key="1">
    <source>
        <dbReference type="SAM" id="MobiDB-lite"/>
    </source>
</evidence>
<feature type="signal peptide" evidence="2">
    <location>
        <begin position="1"/>
        <end position="31"/>
    </location>
</feature>
<feature type="compositionally biased region" description="Low complexity" evidence="1">
    <location>
        <begin position="54"/>
        <end position="63"/>
    </location>
</feature>
<evidence type="ECO:0000313" key="4">
    <source>
        <dbReference type="Proteomes" id="UP000245999"/>
    </source>
</evidence>
<sequence length="413" mass="43915">MQRGALRWKIRRLGALVLAAGLLGLGAPAQARRAPGAPWALAAAGAGQTGQQGPGAPAAAADQTEAEADLDAATPPVEQRRRLSRRYRVPAGGRPFALEARYGRVQINTWAKAEIKVEAELVARSETEAGAREVLGALGVQWLDYDARTGGVLVASQFGPMLRGRSGCSGRRYEINYTVWLPAATALRVANGFGAVAVTGDLTGPTDLAVDYGDLRTARLLGPRNAVRIANGNCAIPFAGRASIDASYARLRLDAGQAVDLHTNYADVEMGTVDNLVVHSKYGDLALGTVGSLRGSSGFSRFSVEKIGEELDMALRYCPDFEVRDTGPNFRQITLDGGFSTIRLGFAETPAFRFDVRTEQGQLLVDPALVRVLSEAHGAQSSDVLGVFGRSVPRRGAGNVSIRVRNGTVRFSR</sequence>
<dbReference type="KEGG" id="hnv:DDQ68_12375"/>
<dbReference type="RefSeq" id="WP_109656585.1">
    <property type="nucleotide sequence ID" value="NZ_CP029145.1"/>
</dbReference>
<dbReference type="EMBL" id="CP029145">
    <property type="protein sequence ID" value="AWM33510.1"/>
    <property type="molecule type" value="Genomic_DNA"/>
</dbReference>
<feature type="chain" id="PRO_5016380251" description="Adhesin domain-containing protein" evidence="2">
    <location>
        <begin position="32"/>
        <end position="413"/>
    </location>
</feature>
<accession>A0A2Z3GXP4</accession>
<protein>
    <recommendedName>
        <fullName evidence="5">Adhesin domain-containing protein</fullName>
    </recommendedName>
</protein>
<gene>
    <name evidence="3" type="ORF">DDQ68_12375</name>
</gene>
<proteinExistence type="predicted"/>
<evidence type="ECO:0000313" key="3">
    <source>
        <dbReference type="EMBL" id="AWM33510.1"/>
    </source>
</evidence>
<dbReference type="Proteomes" id="UP000245999">
    <property type="component" value="Chromosome"/>
</dbReference>
<reference evidence="4" key="1">
    <citation type="submission" date="2018-04" db="EMBL/GenBank/DDBJ databases">
        <title>Complete genome of Antarctic heterotrophic bacterium Hymenobacter nivis.</title>
        <authorList>
            <person name="Terashima M."/>
        </authorList>
    </citation>
    <scope>NUCLEOTIDE SEQUENCE [LARGE SCALE GENOMIC DNA]</scope>
    <source>
        <strain evidence="4">NBRC 111535</strain>
    </source>
</reference>
<evidence type="ECO:0008006" key="5">
    <source>
        <dbReference type="Google" id="ProtNLM"/>
    </source>
</evidence>
<keyword evidence="2" id="KW-0732">Signal</keyword>
<name>A0A2Z3GXP4_9BACT</name>